<gene>
    <name evidence="2" type="ORF">BKA55DRAFT_733321</name>
</gene>
<evidence type="ECO:0000256" key="1">
    <source>
        <dbReference type="SAM" id="Phobius"/>
    </source>
</evidence>
<sequence>MMKKSEFRSKLEPTSRPLTFASTAGMLFILKDCFKPQTTVVIGSFIQFALCAVLPLRWAVVPPVAVLLNSIVTTAIQLCSTKPNEYNENAIPGRATAQLPFSSGSFGSTPRASPVVVFHLGIQANHPLGLAAPGMKQISKYFMDMHNDLASKRDEYGMLSSSTWRGDEKSSNNTLLLIYYFRDIESLHRFAHDEIHRKAWDYMNKSKLKHIGIFHETFNVPAREYENVYVNCHPVLMGRATMKTTEGVEEEETWINSLVSADTPVLKTQYARMSRDEHGRPKDIE</sequence>
<dbReference type="GeneID" id="70231185"/>
<dbReference type="Pfam" id="PF13826">
    <property type="entry name" value="Monooxy_af470-like"/>
    <property type="match status" value="1"/>
</dbReference>
<keyword evidence="1" id="KW-0472">Membrane</keyword>
<dbReference type="InterPro" id="IPR025444">
    <property type="entry name" value="Monooxy_af470"/>
</dbReference>
<dbReference type="SUPFAM" id="SSF54909">
    <property type="entry name" value="Dimeric alpha+beta barrel"/>
    <property type="match status" value="1"/>
</dbReference>
<protein>
    <recommendedName>
        <fullName evidence="4">Monooxygenase</fullName>
    </recommendedName>
</protein>
<accession>A0A9P9KRH5</accession>
<comment type="caution">
    <text evidence="2">The sequence shown here is derived from an EMBL/GenBank/DDBJ whole genome shotgun (WGS) entry which is preliminary data.</text>
</comment>
<organism evidence="2 3">
    <name type="scientific">Fusarium redolens</name>
    <dbReference type="NCBI Taxonomy" id="48865"/>
    <lineage>
        <taxon>Eukaryota</taxon>
        <taxon>Fungi</taxon>
        <taxon>Dikarya</taxon>
        <taxon>Ascomycota</taxon>
        <taxon>Pezizomycotina</taxon>
        <taxon>Sordariomycetes</taxon>
        <taxon>Hypocreomycetidae</taxon>
        <taxon>Hypocreales</taxon>
        <taxon>Nectriaceae</taxon>
        <taxon>Fusarium</taxon>
        <taxon>Fusarium redolens species complex</taxon>
    </lineage>
</organism>
<dbReference type="AlphaFoldDB" id="A0A9P9KRH5"/>
<keyword evidence="1" id="KW-0812">Transmembrane</keyword>
<reference evidence="2" key="1">
    <citation type="journal article" date="2021" name="Nat. Commun.">
        <title>Genetic determinants of endophytism in the Arabidopsis root mycobiome.</title>
        <authorList>
            <person name="Mesny F."/>
            <person name="Miyauchi S."/>
            <person name="Thiergart T."/>
            <person name="Pickel B."/>
            <person name="Atanasova L."/>
            <person name="Karlsson M."/>
            <person name="Huettel B."/>
            <person name="Barry K.W."/>
            <person name="Haridas S."/>
            <person name="Chen C."/>
            <person name="Bauer D."/>
            <person name="Andreopoulos W."/>
            <person name="Pangilinan J."/>
            <person name="LaButti K."/>
            <person name="Riley R."/>
            <person name="Lipzen A."/>
            <person name="Clum A."/>
            <person name="Drula E."/>
            <person name="Henrissat B."/>
            <person name="Kohler A."/>
            <person name="Grigoriev I.V."/>
            <person name="Martin F.M."/>
            <person name="Hacquard S."/>
        </authorList>
    </citation>
    <scope>NUCLEOTIDE SEQUENCE</scope>
    <source>
        <strain evidence="2">MPI-CAGE-AT-0023</strain>
    </source>
</reference>
<dbReference type="OrthoDB" id="3202396at2759"/>
<dbReference type="Proteomes" id="UP000720189">
    <property type="component" value="Unassembled WGS sequence"/>
</dbReference>
<dbReference type="RefSeq" id="XP_046054899.1">
    <property type="nucleotide sequence ID" value="XM_046201231.1"/>
</dbReference>
<feature type="transmembrane region" description="Helical" evidence="1">
    <location>
        <begin position="40"/>
        <end position="60"/>
    </location>
</feature>
<evidence type="ECO:0008006" key="4">
    <source>
        <dbReference type="Google" id="ProtNLM"/>
    </source>
</evidence>
<evidence type="ECO:0000313" key="3">
    <source>
        <dbReference type="Proteomes" id="UP000720189"/>
    </source>
</evidence>
<dbReference type="EMBL" id="JAGMUX010000002">
    <property type="protein sequence ID" value="KAH7267080.1"/>
    <property type="molecule type" value="Genomic_DNA"/>
</dbReference>
<proteinExistence type="predicted"/>
<evidence type="ECO:0000313" key="2">
    <source>
        <dbReference type="EMBL" id="KAH7267080.1"/>
    </source>
</evidence>
<keyword evidence="3" id="KW-1185">Reference proteome</keyword>
<name>A0A9P9KRH5_FUSRE</name>
<dbReference type="InterPro" id="IPR011008">
    <property type="entry name" value="Dimeric_a/b-barrel"/>
</dbReference>
<keyword evidence="1" id="KW-1133">Transmembrane helix</keyword>